<evidence type="ECO:0000259" key="1">
    <source>
        <dbReference type="Pfam" id="PF02629"/>
    </source>
</evidence>
<dbReference type="InterPro" id="IPR003781">
    <property type="entry name" value="CoA-bd"/>
</dbReference>
<proteinExistence type="predicted"/>
<name>A0A381RUK1_9ZZZZ</name>
<evidence type="ECO:0000313" key="2">
    <source>
        <dbReference type="EMBL" id="SUZ94759.1"/>
    </source>
</evidence>
<dbReference type="SUPFAM" id="SSF52210">
    <property type="entry name" value="Succinyl-CoA synthetase domains"/>
    <property type="match status" value="1"/>
</dbReference>
<dbReference type="Pfam" id="PF02629">
    <property type="entry name" value="CoA_binding"/>
    <property type="match status" value="1"/>
</dbReference>
<dbReference type="GO" id="GO:0005829">
    <property type="term" value="C:cytosol"/>
    <property type="evidence" value="ECO:0007669"/>
    <property type="project" value="TreeGrafter"/>
</dbReference>
<protein>
    <recommendedName>
        <fullName evidence="1">CoA-binding domain-containing protein</fullName>
    </recommendedName>
</protein>
<feature type="domain" description="CoA-binding" evidence="1">
    <location>
        <begin position="189"/>
        <end position="264"/>
    </location>
</feature>
<dbReference type="GO" id="GO:0004775">
    <property type="term" value="F:succinate-CoA ligase (ADP-forming) activity"/>
    <property type="evidence" value="ECO:0007669"/>
    <property type="project" value="TreeGrafter"/>
</dbReference>
<sequence>MITESTLLENRYFDSVFLMRVSKRLSEQPGINYAALIMGTPKNIQILADAGYDGIDGLGASSNDLVVSLKADSSDEARLVVDSLEQFLVRDSARPTTQTVRSLEQALTQQPDSNIALVSVPGEFAAREARRALQNGLNVFLFSDHVSVEDELSLKRLAMEKGLLLMGPDCGTSIIGGVGLGFANAVRRGPVGVIGASGTGTQEVTSLIHRWGSGVSHAIGVGGRDLSDDIGAISTRQAINALERDSDTEVILLVSKPPGAATTALVNERIA</sequence>
<accession>A0A381RUK1</accession>
<dbReference type="PANTHER" id="PTHR11117:SF24">
    <property type="entry name" value="PROTEIN FDRA"/>
    <property type="match status" value="1"/>
</dbReference>
<organism evidence="2">
    <name type="scientific">marine metagenome</name>
    <dbReference type="NCBI Taxonomy" id="408172"/>
    <lineage>
        <taxon>unclassified sequences</taxon>
        <taxon>metagenomes</taxon>
        <taxon>ecological metagenomes</taxon>
    </lineage>
</organism>
<dbReference type="AlphaFoldDB" id="A0A381RUK1"/>
<dbReference type="EMBL" id="UINC01002264">
    <property type="protein sequence ID" value="SUZ94759.1"/>
    <property type="molecule type" value="Genomic_DNA"/>
</dbReference>
<dbReference type="Gene3D" id="3.40.50.720">
    <property type="entry name" value="NAD(P)-binding Rossmann-like Domain"/>
    <property type="match status" value="1"/>
</dbReference>
<gene>
    <name evidence="2" type="ORF">METZ01_LOCUS47613</name>
</gene>
<dbReference type="InterPro" id="IPR016102">
    <property type="entry name" value="Succinyl-CoA_synth-like"/>
</dbReference>
<dbReference type="PANTHER" id="PTHR11117">
    <property type="entry name" value="SUCCINYL-COA LIGASE SUBUNIT ALPHA"/>
    <property type="match status" value="1"/>
</dbReference>
<dbReference type="GO" id="GO:0004776">
    <property type="term" value="F:succinate-CoA ligase (GDP-forming) activity"/>
    <property type="evidence" value="ECO:0007669"/>
    <property type="project" value="TreeGrafter"/>
</dbReference>
<reference evidence="2" key="1">
    <citation type="submission" date="2018-05" db="EMBL/GenBank/DDBJ databases">
        <authorList>
            <person name="Lanie J.A."/>
            <person name="Ng W.-L."/>
            <person name="Kazmierczak K.M."/>
            <person name="Andrzejewski T.M."/>
            <person name="Davidsen T.M."/>
            <person name="Wayne K.J."/>
            <person name="Tettelin H."/>
            <person name="Glass J.I."/>
            <person name="Rusch D."/>
            <person name="Podicherti R."/>
            <person name="Tsui H.-C.T."/>
            <person name="Winkler M.E."/>
        </authorList>
    </citation>
    <scope>NUCLEOTIDE SEQUENCE</scope>
</reference>
<dbReference type="GO" id="GO:0009361">
    <property type="term" value="C:succinate-CoA ligase complex (ADP-forming)"/>
    <property type="evidence" value="ECO:0007669"/>
    <property type="project" value="TreeGrafter"/>
</dbReference>
<dbReference type="GO" id="GO:0006099">
    <property type="term" value="P:tricarboxylic acid cycle"/>
    <property type="evidence" value="ECO:0007669"/>
    <property type="project" value="TreeGrafter"/>
</dbReference>
<feature type="non-terminal residue" evidence="2">
    <location>
        <position position="271"/>
    </location>
</feature>